<sequence length="71" mass="7796">MVPRSRLRQSPRRSALVASRGVPLLRPVTGSYPGTAPWAFTGGTINRVAIDVSGEPYVDLEREAQAMLMRE</sequence>
<evidence type="ECO:0000313" key="1">
    <source>
        <dbReference type="EMBL" id="TFB52824.1"/>
    </source>
</evidence>
<dbReference type="EMBL" id="SOEZ01000031">
    <property type="protein sequence ID" value="TFB52824.1"/>
    <property type="molecule type" value="Genomic_DNA"/>
</dbReference>
<keyword evidence="2" id="KW-1185">Reference proteome</keyword>
<gene>
    <name evidence="1" type="ORF">E3O23_05870</name>
</gene>
<dbReference type="Proteomes" id="UP000297866">
    <property type="component" value="Unassembled WGS sequence"/>
</dbReference>
<protein>
    <submittedName>
        <fullName evidence="1">Uncharacterized protein</fullName>
    </submittedName>
</protein>
<proteinExistence type="predicted"/>
<comment type="caution">
    <text evidence="1">The sequence shown here is derived from an EMBL/GenBank/DDBJ whole genome shotgun (WGS) entry which is preliminary data.</text>
</comment>
<evidence type="ECO:0000313" key="2">
    <source>
        <dbReference type="Proteomes" id="UP000297866"/>
    </source>
</evidence>
<name>A0A4R8UHG0_9MICO</name>
<dbReference type="OrthoDB" id="9762324at2"/>
<accession>A0A4R8UHG0</accession>
<dbReference type="AlphaFoldDB" id="A0A4R8UHG0"/>
<dbReference type="RefSeq" id="WP_134489088.1">
    <property type="nucleotide sequence ID" value="NZ_SOEZ01000031.1"/>
</dbReference>
<reference evidence="1 2" key="1">
    <citation type="submission" date="2019-03" db="EMBL/GenBank/DDBJ databases">
        <title>Genomics of glacier-inhabiting Cryobacterium strains.</title>
        <authorList>
            <person name="Liu Q."/>
            <person name="Xin Y.-H."/>
        </authorList>
    </citation>
    <scope>NUCLEOTIDE SEQUENCE [LARGE SCALE GENOMIC DNA]</scope>
    <source>
        <strain evidence="1 2">Sr47</strain>
    </source>
</reference>
<organism evidence="1 2">
    <name type="scientific">Cryobacterium tagatosivorans</name>
    <dbReference type="NCBI Taxonomy" id="1259199"/>
    <lineage>
        <taxon>Bacteria</taxon>
        <taxon>Bacillati</taxon>
        <taxon>Actinomycetota</taxon>
        <taxon>Actinomycetes</taxon>
        <taxon>Micrococcales</taxon>
        <taxon>Microbacteriaceae</taxon>
        <taxon>Cryobacterium</taxon>
    </lineage>
</organism>